<gene>
    <name evidence="2" type="ORF">AUR66_18285</name>
</gene>
<dbReference type="Gene3D" id="3.10.450.50">
    <property type="match status" value="1"/>
</dbReference>
<reference evidence="2 3" key="1">
    <citation type="submission" date="2015-12" db="EMBL/GenBank/DDBJ databases">
        <title>Haloferax profundi sp. nov. isolated from the Discovery deep brine-seawater interface in the Red Sea.</title>
        <authorList>
            <person name="Zhang G."/>
            <person name="Stingl U."/>
            <person name="Rashid M."/>
        </authorList>
    </citation>
    <scope>NUCLEOTIDE SEQUENCE [LARGE SCALE GENOMIC DNA]</scope>
    <source>
        <strain evidence="2 3">SB29</strain>
    </source>
</reference>
<accession>A0A0W1RX18</accession>
<dbReference type="OrthoDB" id="351257at2157"/>
<dbReference type="InterPro" id="IPR037401">
    <property type="entry name" value="SnoaL-like"/>
</dbReference>
<dbReference type="EMBL" id="LOPV01000470">
    <property type="protein sequence ID" value="KTG18248.1"/>
    <property type="molecule type" value="Genomic_DNA"/>
</dbReference>
<dbReference type="RefSeq" id="WP_058573155.1">
    <property type="nucleotide sequence ID" value="NZ_LOPV01000470.1"/>
</dbReference>
<dbReference type="Proteomes" id="UP000053157">
    <property type="component" value="Unassembled WGS sequence"/>
</dbReference>
<evidence type="ECO:0000313" key="2">
    <source>
        <dbReference type="EMBL" id="KTG18248.1"/>
    </source>
</evidence>
<name>A0A0W1RX18_9EURY</name>
<comment type="caution">
    <text evidence="2">The sequence shown here is derived from an EMBL/GenBank/DDBJ whole genome shotgun (WGS) entry which is preliminary data.</text>
</comment>
<dbReference type="Pfam" id="PF12680">
    <property type="entry name" value="SnoaL_2"/>
    <property type="match status" value="1"/>
</dbReference>
<proteinExistence type="predicted"/>
<organism evidence="2 3">
    <name type="scientific">Haloferax profundi</name>
    <dbReference type="NCBI Taxonomy" id="1544718"/>
    <lineage>
        <taxon>Archaea</taxon>
        <taxon>Methanobacteriati</taxon>
        <taxon>Methanobacteriota</taxon>
        <taxon>Stenosarchaea group</taxon>
        <taxon>Halobacteria</taxon>
        <taxon>Halobacteriales</taxon>
        <taxon>Haloferacaceae</taxon>
        <taxon>Haloferax</taxon>
    </lineage>
</organism>
<dbReference type="InterPro" id="IPR032710">
    <property type="entry name" value="NTF2-like_dom_sf"/>
</dbReference>
<evidence type="ECO:0000259" key="1">
    <source>
        <dbReference type="Pfam" id="PF12680"/>
    </source>
</evidence>
<sequence>MTAEDSTPKAVVQRQVEAYNQGDIDEFVTCYDEQASVVDLAQNEILAEDSTEIRAHFVELFDTVPDLQCEVRDKFQVGEYVALHEHVTAMGESRDALAVYQVQNGLIQGLWLGEP</sequence>
<feature type="domain" description="SnoaL-like" evidence="1">
    <location>
        <begin position="12"/>
        <end position="107"/>
    </location>
</feature>
<dbReference type="SUPFAM" id="SSF54427">
    <property type="entry name" value="NTF2-like"/>
    <property type="match status" value="1"/>
</dbReference>
<dbReference type="AlphaFoldDB" id="A0A0W1RX18"/>
<evidence type="ECO:0000313" key="3">
    <source>
        <dbReference type="Proteomes" id="UP000053157"/>
    </source>
</evidence>
<keyword evidence="3" id="KW-1185">Reference proteome</keyword>
<protein>
    <recommendedName>
        <fullName evidence="1">SnoaL-like domain-containing protein</fullName>
    </recommendedName>
</protein>